<keyword evidence="2" id="KW-1185">Reference proteome</keyword>
<evidence type="ECO:0000313" key="1">
    <source>
        <dbReference type="EMBL" id="KAJ8120839.1"/>
    </source>
</evidence>
<name>A0ACC2J071_9PEZI</name>
<gene>
    <name evidence="1" type="ORF">ONZ43_g2556</name>
</gene>
<sequence length="674" mass="74053">MEYVAKTIKFHGELIGKKVVALVYHQNLESSFSENLAADGAATPRTDDDDIRINYRRLNAFIKLEEFEVKYRPGWQPYTEIWTAQPDDWVQIKAAATGLNWKTSPSPPVGLTKTRCLPNAPVSLTQDSMGNYAPARFGQRLQDGDDLIQVATMPLVYMTALYASKHVTRLRKGEKILIHLATGGLGLAAIQVVQNMGVEDFATVGTQEKMDHLISSGIPASRIFSLRDLKDIPLLLDASNRKGFDVILGRYIDVGRVNVQNSMKLGLELFQKSIAFCSFDLSSVIEANPDLGHIFIDNEFRAGHQTYQPGLAIQLINFQNPDSLVRMTAPTPWAQFSSKAQYLLAGGFGALGKFIINFMAERGVQYPTNRGMAAKVLGTRNLHAATKNMVLDFFILLTSISSFGALATQSQYTAANNFQEVFARYRRSQGLPASTIALGLVVGIGSAGTNPTTINTMTRNKIVKHSEHEFIQLLETAFFGQPKATMSAAEPWLGAAEDPFSAANLVTGLDPVGMALQEQQGDAKHGGFIARWQLDARASHVMRWFEDAKAHATDDEGKEVDHKTGQTDMRRAHLQQAFNDAIAAGPESRESTENLVSAAITRAVADMVFIDASSVDAGEAVAKYGVDSLIAAELRNWFQSVFRANVSMLELLNTQMSMRMLASRIVDNALHNRS</sequence>
<dbReference type="Proteomes" id="UP001153334">
    <property type="component" value="Unassembled WGS sequence"/>
</dbReference>
<evidence type="ECO:0000313" key="2">
    <source>
        <dbReference type="Proteomes" id="UP001153334"/>
    </source>
</evidence>
<reference evidence="1" key="1">
    <citation type="submission" date="2022-11" db="EMBL/GenBank/DDBJ databases">
        <title>Genome Sequence of Nemania bipapillata.</title>
        <authorList>
            <person name="Buettner E."/>
        </authorList>
    </citation>
    <scope>NUCLEOTIDE SEQUENCE</scope>
    <source>
        <strain evidence="1">CP14</strain>
    </source>
</reference>
<protein>
    <submittedName>
        <fullName evidence="1">Uncharacterized protein</fullName>
    </submittedName>
</protein>
<accession>A0ACC2J071</accession>
<proteinExistence type="predicted"/>
<dbReference type="EMBL" id="JAPESX010000533">
    <property type="protein sequence ID" value="KAJ8120839.1"/>
    <property type="molecule type" value="Genomic_DNA"/>
</dbReference>
<organism evidence="1 2">
    <name type="scientific">Nemania bipapillata</name>
    <dbReference type="NCBI Taxonomy" id="110536"/>
    <lineage>
        <taxon>Eukaryota</taxon>
        <taxon>Fungi</taxon>
        <taxon>Dikarya</taxon>
        <taxon>Ascomycota</taxon>
        <taxon>Pezizomycotina</taxon>
        <taxon>Sordariomycetes</taxon>
        <taxon>Xylariomycetidae</taxon>
        <taxon>Xylariales</taxon>
        <taxon>Xylariaceae</taxon>
        <taxon>Nemania</taxon>
    </lineage>
</organism>
<comment type="caution">
    <text evidence="1">The sequence shown here is derived from an EMBL/GenBank/DDBJ whole genome shotgun (WGS) entry which is preliminary data.</text>
</comment>